<dbReference type="RefSeq" id="WP_044308456.1">
    <property type="nucleotide sequence ID" value="NZ_JAFFRY010000003.1"/>
</dbReference>
<organism evidence="1 2">
    <name type="scientific">Pseudomonas syringae pv. papulans</name>
    <dbReference type="NCBI Taxonomy" id="83963"/>
    <lineage>
        <taxon>Bacteria</taxon>
        <taxon>Pseudomonadati</taxon>
        <taxon>Pseudomonadota</taxon>
        <taxon>Gammaproteobacteria</taxon>
        <taxon>Pseudomonadales</taxon>
        <taxon>Pseudomonadaceae</taxon>
        <taxon>Pseudomonas</taxon>
        <taxon>Pseudomonas syringae</taxon>
    </lineage>
</organism>
<comment type="caution">
    <text evidence="1">The sequence shown here is derived from an EMBL/GenBank/DDBJ whole genome shotgun (WGS) entry which is preliminary data.</text>
</comment>
<evidence type="ECO:0000313" key="2">
    <source>
        <dbReference type="Proteomes" id="UP001162155"/>
    </source>
</evidence>
<gene>
    <name evidence="1" type="ORF">JW322_18630</name>
</gene>
<proteinExistence type="predicted"/>
<reference evidence="1" key="1">
    <citation type="submission" date="2021-02" db="EMBL/GenBank/DDBJ databases">
        <title>Genome analysis of blister spot of apple pathogen from New York area.</title>
        <authorList>
            <person name="Kandel P."/>
            <person name="Hockett K.L."/>
            <person name="Santander R."/>
            <person name="Acimovic S."/>
        </authorList>
    </citation>
    <scope>NUCLEOTIDE SEQUENCE</scope>
    <source>
        <strain evidence="1">PSP1</strain>
    </source>
</reference>
<dbReference type="EMBL" id="JAFFRZ010000001">
    <property type="protein sequence ID" value="MDH4623724.1"/>
    <property type="molecule type" value="Genomic_DNA"/>
</dbReference>
<dbReference type="AlphaFoldDB" id="A0A0N8SHM1"/>
<dbReference type="Proteomes" id="UP001162155">
    <property type="component" value="Unassembled WGS sequence"/>
</dbReference>
<accession>A0A0N8SHM1</accession>
<dbReference type="InterPro" id="IPR048188">
    <property type="entry name" value="YmfL-like"/>
</dbReference>
<sequence length="158" mass="17012">MKCRILEARRGAISAIINSSGGCKQAAELLQIGQKKFENHAYENASSRPLTDSQIYQLEQAAGTTHFPTYIAGIYGGLFVPLANPETLDNVELYIRSVNVAAKRGTVDQIIARSLADGSINPSEADQILLAHSGHIAARHEEVLSVIELHSTSTSAQL</sequence>
<dbReference type="NCBIfam" id="NF041471">
    <property type="entry name" value="phage_reg_YmfL"/>
    <property type="match status" value="1"/>
</dbReference>
<protein>
    <submittedName>
        <fullName evidence="1">Uncharacterized protein</fullName>
    </submittedName>
</protein>
<dbReference type="PROSITE" id="PS51257">
    <property type="entry name" value="PROKAR_LIPOPROTEIN"/>
    <property type="match status" value="1"/>
</dbReference>
<name>A0A0N8SHM1_PSESX</name>
<evidence type="ECO:0000313" key="1">
    <source>
        <dbReference type="EMBL" id="MDH4623724.1"/>
    </source>
</evidence>